<dbReference type="Proteomes" id="UP000030960">
    <property type="component" value="Unassembled WGS sequence"/>
</dbReference>
<comment type="caution">
    <text evidence="1">The sequence shown here is derived from an EMBL/GenBank/DDBJ whole genome shotgun (WGS) entry which is preliminary data.</text>
</comment>
<organism evidence="1 2">
    <name type="scientific">Mameliella alba</name>
    <dbReference type="NCBI Taxonomy" id="561184"/>
    <lineage>
        <taxon>Bacteria</taxon>
        <taxon>Pseudomonadati</taxon>
        <taxon>Pseudomonadota</taxon>
        <taxon>Alphaproteobacteria</taxon>
        <taxon>Rhodobacterales</taxon>
        <taxon>Roseobacteraceae</taxon>
        <taxon>Mameliella</taxon>
    </lineage>
</organism>
<name>A0A0B3S8S9_9RHOB</name>
<protein>
    <submittedName>
        <fullName evidence="1">Uncharacterized protein</fullName>
    </submittedName>
</protein>
<keyword evidence="2" id="KW-1185">Reference proteome</keyword>
<dbReference type="RefSeq" id="WP_069086681.1">
    <property type="nucleotide sequence ID" value="NZ_JSUQ01000008.1"/>
</dbReference>
<evidence type="ECO:0000313" key="1">
    <source>
        <dbReference type="EMBL" id="KHQ53076.1"/>
    </source>
</evidence>
<dbReference type="EMBL" id="JSUQ01000008">
    <property type="protein sequence ID" value="KHQ53076.1"/>
    <property type="molecule type" value="Genomic_DNA"/>
</dbReference>
<gene>
    <name evidence="1" type="ORF">OA50_02101</name>
</gene>
<proteinExistence type="predicted"/>
<dbReference type="AlphaFoldDB" id="A0A0B3S8S9"/>
<reference evidence="1 2" key="1">
    <citation type="submission" date="2014-10" db="EMBL/GenBank/DDBJ databases">
        <title>Genome sequence of Ponticoccus sp. strain UMTAT08 isolated from clonal culture of toxic dinoflagellate Alexandrium tamiyavanichii.</title>
        <authorList>
            <person name="Gan H.Y."/>
            <person name="Muhd D.-D."/>
            <person name="Mohd Noor M.E."/>
            <person name="Yeong Y.S."/>
            <person name="Usup G."/>
        </authorList>
    </citation>
    <scope>NUCLEOTIDE SEQUENCE [LARGE SCALE GENOMIC DNA]</scope>
    <source>
        <strain evidence="1 2">UMTAT08</strain>
    </source>
</reference>
<evidence type="ECO:0000313" key="2">
    <source>
        <dbReference type="Proteomes" id="UP000030960"/>
    </source>
</evidence>
<sequence length="122" mass="13215">MFHTAIPQANWPNAPRTSGLPRPLDSEALSLLRLFLTPILERAASWQALHEQLCAKGFRLVFRRGHMVILNDTGEGLCTGSDLGVPLAALSARIGRPCVRAHRTGQTGELDLPRAAARAARA</sequence>
<accession>A0A0B3S8S9</accession>